<feature type="domain" description="DUF306" evidence="2">
    <location>
        <begin position="28"/>
        <end position="126"/>
    </location>
</feature>
<dbReference type="AlphaFoldDB" id="U2YII4"/>
<dbReference type="Gene3D" id="2.40.128.270">
    <property type="match status" value="1"/>
</dbReference>
<dbReference type="RefSeq" id="WP_021689057.1">
    <property type="nucleotide sequence ID" value="NZ_BASZ01000002.1"/>
</dbReference>
<proteinExistence type="predicted"/>
<name>U2YII4_9SPHN</name>
<reference evidence="3 4" key="1">
    <citation type="submission" date="2013-09" db="EMBL/GenBank/DDBJ databases">
        <title>Whole genome shotgun sequence of Novosphingobium tardaugens NBRC 16725.</title>
        <authorList>
            <person name="Isaki S."/>
            <person name="Hosoyama A."/>
            <person name="Tsuchikane K."/>
            <person name="Katsumata H."/>
            <person name="Ando Y."/>
            <person name="Yamazaki S."/>
            <person name="Fujita N."/>
        </authorList>
    </citation>
    <scope>NUCLEOTIDE SEQUENCE [LARGE SCALE GENOMIC DNA]</scope>
    <source>
        <strain evidence="3 4">NBRC 16725</strain>
    </source>
</reference>
<evidence type="ECO:0000256" key="1">
    <source>
        <dbReference type="SAM" id="SignalP"/>
    </source>
</evidence>
<evidence type="ECO:0000259" key="2">
    <source>
        <dbReference type="Pfam" id="PF03724"/>
    </source>
</evidence>
<keyword evidence="1" id="KW-0732">Signal</keyword>
<comment type="caution">
    <text evidence="3">The sequence shown here is derived from an EMBL/GenBank/DDBJ whole genome shotgun (WGS) entry which is preliminary data.</text>
</comment>
<feature type="signal peptide" evidence="1">
    <location>
        <begin position="1"/>
        <end position="20"/>
    </location>
</feature>
<feature type="chain" id="PRO_5030177699" description="DUF306 domain-containing protein" evidence="1">
    <location>
        <begin position="21"/>
        <end position="137"/>
    </location>
</feature>
<dbReference type="InterPro" id="IPR005184">
    <property type="entry name" value="DUF306_Meta_HslJ"/>
</dbReference>
<dbReference type="Pfam" id="PF03724">
    <property type="entry name" value="META"/>
    <property type="match status" value="1"/>
</dbReference>
<protein>
    <recommendedName>
        <fullName evidence="2">DUF306 domain-containing protein</fullName>
    </recommendedName>
</protein>
<dbReference type="InterPro" id="IPR038670">
    <property type="entry name" value="HslJ-like_sf"/>
</dbReference>
<dbReference type="KEGG" id="ntd:EGO55_00690"/>
<sequence length="137" mass="14759">MRASLLLLSSLTLFTLPGCAAHAGADHALADTSWRFVTIDGAPVTSKTARLKFEGDRLGANVGCNSMGGPWRVEEQRLLAGPLNQTEMYCDGPVWNQERATSLLLAAAPQVEISGDRLELRSSGHSAELERIIPNEN</sequence>
<evidence type="ECO:0000313" key="3">
    <source>
        <dbReference type="EMBL" id="GAD48150.1"/>
    </source>
</evidence>
<dbReference type="InterPro" id="IPR053147">
    <property type="entry name" value="Hsp_HslJ-like"/>
</dbReference>
<dbReference type="OrthoDB" id="5489750at2"/>
<dbReference type="eggNOG" id="COG3187">
    <property type="taxonomic scope" value="Bacteria"/>
</dbReference>
<dbReference type="Proteomes" id="UP000016568">
    <property type="component" value="Unassembled WGS sequence"/>
</dbReference>
<dbReference type="PANTHER" id="PTHR35535">
    <property type="entry name" value="HEAT SHOCK PROTEIN HSLJ"/>
    <property type="match status" value="1"/>
</dbReference>
<organism evidence="3 4">
    <name type="scientific">Caenibius tardaugens NBRC 16725</name>
    <dbReference type="NCBI Taxonomy" id="1219035"/>
    <lineage>
        <taxon>Bacteria</taxon>
        <taxon>Pseudomonadati</taxon>
        <taxon>Pseudomonadota</taxon>
        <taxon>Alphaproteobacteria</taxon>
        <taxon>Sphingomonadales</taxon>
        <taxon>Erythrobacteraceae</taxon>
        <taxon>Caenibius</taxon>
    </lineage>
</organism>
<evidence type="ECO:0000313" key="4">
    <source>
        <dbReference type="Proteomes" id="UP000016568"/>
    </source>
</evidence>
<dbReference type="EMBL" id="BASZ01000002">
    <property type="protein sequence ID" value="GAD48150.1"/>
    <property type="molecule type" value="Genomic_DNA"/>
</dbReference>
<gene>
    <name evidence="3" type="ORF">NT2_02_02320</name>
</gene>
<dbReference type="PANTHER" id="PTHR35535:SF2">
    <property type="entry name" value="DUF306 DOMAIN-CONTAINING PROTEIN"/>
    <property type="match status" value="1"/>
</dbReference>
<keyword evidence="4" id="KW-1185">Reference proteome</keyword>
<accession>U2YII4</accession>